<evidence type="ECO:0000256" key="2">
    <source>
        <dbReference type="ARBA" id="ARBA00022777"/>
    </source>
</evidence>
<dbReference type="InterPro" id="IPR036890">
    <property type="entry name" value="HATPase_C_sf"/>
</dbReference>
<feature type="domain" description="Histidine kinase/HSP90-like ATPase" evidence="5">
    <location>
        <begin position="282"/>
        <end position="376"/>
    </location>
</feature>
<feature type="domain" description="DUF5931" evidence="6">
    <location>
        <begin position="8"/>
        <end position="172"/>
    </location>
</feature>
<gene>
    <name evidence="7" type="ORF">FB474_1942</name>
</gene>
<dbReference type="InterPro" id="IPR003594">
    <property type="entry name" value="HATPase_dom"/>
</dbReference>
<keyword evidence="8" id="KW-1185">Reference proteome</keyword>
<feature type="transmembrane region" description="Helical" evidence="4">
    <location>
        <begin position="46"/>
        <end position="65"/>
    </location>
</feature>
<evidence type="ECO:0000256" key="3">
    <source>
        <dbReference type="ARBA" id="ARBA00023012"/>
    </source>
</evidence>
<evidence type="ECO:0000256" key="1">
    <source>
        <dbReference type="ARBA" id="ARBA00022679"/>
    </source>
</evidence>
<evidence type="ECO:0000256" key="4">
    <source>
        <dbReference type="SAM" id="Phobius"/>
    </source>
</evidence>
<keyword evidence="3" id="KW-0902">Two-component regulatory system</keyword>
<dbReference type="EMBL" id="VFOQ01000001">
    <property type="protein sequence ID" value="TQL60547.1"/>
    <property type="molecule type" value="Genomic_DNA"/>
</dbReference>
<name>A0A542ZJM1_9MICO</name>
<dbReference type="RefSeq" id="WP_141788429.1">
    <property type="nucleotide sequence ID" value="NZ_BAAAKX010000002.1"/>
</dbReference>
<dbReference type="Pfam" id="PF19354">
    <property type="entry name" value="DUF5931"/>
    <property type="match status" value="1"/>
</dbReference>
<dbReference type="Pfam" id="PF02518">
    <property type="entry name" value="HATPase_c"/>
    <property type="match status" value="1"/>
</dbReference>
<proteinExistence type="predicted"/>
<dbReference type="SUPFAM" id="SSF55874">
    <property type="entry name" value="ATPase domain of HSP90 chaperone/DNA topoisomerase II/histidine kinase"/>
    <property type="match status" value="1"/>
</dbReference>
<accession>A0A542ZJM1</accession>
<evidence type="ECO:0000313" key="8">
    <source>
        <dbReference type="Proteomes" id="UP000319514"/>
    </source>
</evidence>
<evidence type="ECO:0000313" key="7">
    <source>
        <dbReference type="EMBL" id="TQL60547.1"/>
    </source>
</evidence>
<dbReference type="GO" id="GO:0016301">
    <property type="term" value="F:kinase activity"/>
    <property type="evidence" value="ECO:0007669"/>
    <property type="project" value="UniProtKB-KW"/>
</dbReference>
<keyword evidence="2 7" id="KW-0418">Kinase</keyword>
<organism evidence="7 8">
    <name type="scientific">Oryzihumus leptocrescens</name>
    <dbReference type="NCBI Taxonomy" id="297536"/>
    <lineage>
        <taxon>Bacteria</taxon>
        <taxon>Bacillati</taxon>
        <taxon>Actinomycetota</taxon>
        <taxon>Actinomycetes</taxon>
        <taxon>Micrococcales</taxon>
        <taxon>Intrasporangiaceae</taxon>
        <taxon>Oryzihumus</taxon>
    </lineage>
</organism>
<keyword evidence="4" id="KW-0812">Transmembrane</keyword>
<dbReference type="Proteomes" id="UP000319514">
    <property type="component" value="Unassembled WGS sequence"/>
</dbReference>
<feature type="transmembrane region" description="Helical" evidence="4">
    <location>
        <begin position="72"/>
        <end position="91"/>
    </location>
</feature>
<comment type="caution">
    <text evidence="7">The sequence shown here is derived from an EMBL/GenBank/DDBJ whole genome shotgun (WGS) entry which is preliminary data.</text>
</comment>
<dbReference type="CDD" id="cd16917">
    <property type="entry name" value="HATPase_UhpB-NarQ-NarX-like"/>
    <property type="match status" value="1"/>
</dbReference>
<sequence>MASGGSRATDPSVVAALWRGLNVLRPVALLYAVYSLHERHPGMEHPWVAFVMLAVLAAWTVAMWVHRDRTTTVVAIELALAVAAILSTRVVDSSAVILGGAPTVPGIWPSAAVVSWAVLKGWRGGLFAAAVVSAADVVEVVVPTDNTVNNIVLLFLVGGCIGYCADLAREGHLALREALRVQAQVQERDRLARTVHDGVLQTLAFIHRRSADLGGPSRELGAMAADQERLLRALVSGVPVPGLDEVVAGDVDLRQVLGRYAGGAVQVVPPADPVPLPRKVAEELSAAVSAALDNVRRHAGDGARAWVLVEDEGQDVVVTVRDDGVGLPAGRLVEAAAHGRLGVRSSITGRLADLGGSARYESHEGEGTAVELRVPRRGRTT</sequence>
<dbReference type="Gene3D" id="3.30.565.10">
    <property type="entry name" value="Histidine kinase-like ATPase, C-terminal domain"/>
    <property type="match status" value="1"/>
</dbReference>
<evidence type="ECO:0000259" key="6">
    <source>
        <dbReference type="Pfam" id="PF19354"/>
    </source>
</evidence>
<keyword evidence="1" id="KW-0808">Transferase</keyword>
<feature type="transmembrane region" description="Helical" evidence="4">
    <location>
        <begin position="97"/>
        <end position="119"/>
    </location>
</feature>
<reference evidence="7 8" key="1">
    <citation type="submission" date="2019-06" db="EMBL/GenBank/DDBJ databases">
        <title>Sequencing the genomes of 1000 actinobacteria strains.</title>
        <authorList>
            <person name="Klenk H.-P."/>
        </authorList>
    </citation>
    <scope>NUCLEOTIDE SEQUENCE [LARGE SCALE GENOMIC DNA]</scope>
    <source>
        <strain evidence="7 8">DSM 18082</strain>
    </source>
</reference>
<dbReference type="GO" id="GO:0000160">
    <property type="term" value="P:phosphorelay signal transduction system"/>
    <property type="evidence" value="ECO:0007669"/>
    <property type="project" value="UniProtKB-KW"/>
</dbReference>
<dbReference type="AlphaFoldDB" id="A0A542ZJM1"/>
<dbReference type="InterPro" id="IPR050482">
    <property type="entry name" value="Sensor_HK_TwoCompSys"/>
</dbReference>
<keyword evidence="4" id="KW-0472">Membrane</keyword>
<keyword evidence="4" id="KW-1133">Transmembrane helix</keyword>
<feature type="transmembrane region" description="Helical" evidence="4">
    <location>
        <begin position="12"/>
        <end position="34"/>
    </location>
</feature>
<dbReference type="OrthoDB" id="5181554at2"/>
<dbReference type="PANTHER" id="PTHR24421:SF61">
    <property type="entry name" value="OXYGEN SENSOR HISTIDINE KINASE NREB"/>
    <property type="match status" value="1"/>
</dbReference>
<protein>
    <submittedName>
        <fullName evidence="7">Histidine kinase/DNA gyrase B/HSP90-like ATPase</fullName>
    </submittedName>
</protein>
<dbReference type="PANTHER" id="PTHR24421">
    <property type="entry name" value="NITRATE/NITRITE SENSOR PROTEIN NARX-RELATED"/>
    <property type="match status" value="1"/>
</dbReference>
<dbReference type="InterPro" id="IPR045975">
    <property type="entry name" value="DUF5931"/>
</dbReference>
<dbReference type="NCBIfam" id="NF047322">
    <property type="entry name" value="HK_morpho_MacS"/>
    <property type="match status" value="1"/>
</dbReference>
<evidence type="ECO:0000259" key="5">
    <source>
        <dbReference type="Pfam" id="PF02518"/>
    </source>
</evidence>